<dbReference type="Pfam" id="PF02931">
    <property type="entry name" value="Neur_chan_LBD"/>
    <property type="match status" value="1"/>
</dbReference>
<dbReference type="Gene3D" id="1.20.58.390">
    <property type="entry name" value="Neurotransmitter-gated ion-channel transmembrane domain"/>
    <property type="match status" value="1"/>
</dbReference>
<evidence type="ECO:0000256" key="5">
    <source>
        <dbReference type="ARBA" id="ARBA00022989"/>
    </source>
</evidence>
<keyword evidence="10" id="KW-0675">Receptor</keyword>
<comment type="similarity">
    <text evidence="20">Belongs to the ligand-gated ion channel (TC 1.A.9) family.</text>
</comment>
<evidence type="ECO:0000256" key="16">
    <source>
        <dbReference type="ARBA" id="ARBA00034430"/>
    </source>
</evidence>
<dbReference type="GO" id="GO:0045211">
    <property type="term" value="C:postsynaptic membrane"/>
    <property type="evidence" value="ECO:0007669"/>
    <property type="project" value="UniProtKB-SubCell"/>
</dbReference>
<comment type="function">
    <text evidence="19">Forms serotonin (5-hydroxytryptamine/5-HT3)-activated cation-selective channel complexes, which when activated cause fast, depolarizing responses in neurons.</text>
</comment>
<dbReference type="GO" id="GO:0005230">
    <property type="term" value="F:extracellular ligand-gated monoatomic ion channel activity"/>
    <property type="evidence" value="ECO:0007669"/>
    <property type="project" value="InterPro"/>
</dbReference>
<evidence type="ECO:0000256" key="3">
    <source>
        <dbReference type="ARBA" id="ARBA00022692"/>
    </source>
</evidence>
<keyword evidence="13" id="KW-1071">Ligand-gated ion channel</keyword>
<feature type="transmembrane region" description="Helical" evidence="20">
    <location>
        <begin position="240"/>
        <end position="261"/>
    </location>
</feature>
<evidence type="ECO:0000259" key="21">
    <source>
        <dbReference type="Pfam" id="PF02931"/>
    </source>
</evidence>
<sequence length="399" mass="45986">MSLYTVVSLDTSQQTLITYTWFSLSWENDFITWNPNNFCGIDYILIRGENLWIPDMYIYEMTEADDKNTVIPYFRIESNGTIKSDKPLRIISSCNIEIFKFPFDIQICNLTFGPYVHTEKDIIMIPRSNSLEVHKNSLDIFVTKGDWTLLDVAVSNNSIDFGGDTFSKVTYMVTIKRASVVYIINLIIPACFLVLLDIASMFIQMGTEERLGFKVTIVLGFSVLLLILNDMVPNSDSPPVLGIFCTISLAVMVISIIGSIITNYMLTLSSTQPNVPQWIKIWILKRLARVLLFKIPLQHQHLVVHVDTDKDLKERDDKLDIERRDKQNGSVKVTLEVKLLKRLLFEVLQIHRELNLSKMEEKAKSEWYLAALIVDRLVLFMYLCIVFVMFTIVIIVWAK</sequence>
<dbReference type="InterPro" id="IPR038050">
    <property type="entry name" value="Neuro_actylchol_rec"/>
</dbReference>
<organism evidence="23 24">
    <name type="scientific">Hymenochirus boettgeri</name>
    <name type="common">Congo dwarf clawed frog</name>
    <dbReference type="NCBI Taxonomy" id="247094"/>
    <lineage>
        <taxon>Eukaryota</taxon>
        <taxon>Metazoa</taxon>
        <taxon>Chordata</taxon>
        <taxon>Craniata</taxon>
        <taxon>Vertebrata</taxon>
        <taxon>Euteleostomi</taxon>
        <taxon>Amphibia</taxon>
        <taxon>Batrachia</taxon>
        <taxon>Anura</taxon>
        <taxon>Pipoidea</taxon>
        <taxon>Pipidae</taxon>
        <taxon>Pipinae</taxon>
        <taxon>Hymenochirus</taxon>
    </lineage>
</organism>
<proteinExistence type="inferred from homology"/>
<dbReference type="Proteomes" id="UP000812440">
    <property type="component" value="Chromosome 4"/>
</dbReference>
<keyword evidence="1 20" id="KW-0813">Transport</keyword>
<dbReference type="InterPro" id="IPR036734">
    <property type="entry name" value="Neur_chan_lig-bd_sf"/>
</dbReference>
<dbReference type="AlphaFoldDB" id="A0A8T2J1Q5"/>
<dbReference type="InterPro" id="IPR006202">
    <property type="entry name" value="Neur_chan_lig-bd"/>
</dbReference>
<keyword evidence="14 20" id="KW-0407">Ion channel</keyword>
<evidence type="ECO:0000256" key="20">
    <source>
        <dbReference type="RuleBase" id="RU000687"/>
    </source>
</evidence>
<evidence type="ECO:0000259" key="22">
    <source>
        <dbReference type="Pfam" id="PF02932"/>
    </source>
</evidence>
<accession>A0A8T2J1Q5</accession>
<dbReference type="PROSITE" id="PS00236">
    <property type="entry name" value="NEUROTR_ION_CHANNEL"/>
    <property type="match status" value="1"/>
</dbReference>
<evidence type="ECO:0000256" key="17">
    <source>
        <dbReference type="ARBA" id="ARBA00036239"/>
    </source>
</evidence>
<evidence type="ECO:0000256" key="2">
    <source>
        <dbReference type="ARBA" id="ARBA00022475"/>
    </source>
</evidence>
<dbReference type="InterPro" id="IPR006201">
    <property type="entry name" value="Neur_channel"/>
</dbReference>
<evidence type="ECO:0000313" key="24">
    <source>
        <dbReference type="Proteomes" id="UP000812440"/>
    </source>
</evidence>
<dbReference type="FunFam" id="2.70.170.10:FF:000017">
    <property type="entry name" value="5-hydroxytryptamine receptor 3A"/>
    <property type="match status" value="1"/>
</dbReference>
<comment type="catalytic activity">
    <reaction evidence="18">
        <text>Ca(2+)(in) = Ca(2+)(out)</text>
        <dbReference type="Rhea" id="RHEA:29671"/>
        <dbReference type="ChEBI" id="CHEBI:29108"/>
    </reaction>
</comment>
<dbReference type="InterPro" id="IPR006029">
    <property type="entry name" value="Neurotrans-gated_channel_TM"/>
</dbReference>
<evidence type="ECO:0000256" key="18">
    <source>
        <dbReference type="ARBA" id="ARBA00036634"/>
    </source>
</evidence>
<evidence type="ECO:0000256" key="1">
    <source>
        <dbReference type="ARBA" id="ARBA00022448"/>
    </source>
</evidence>
<protein>
    <submittedName>
        <fullName evidence="23">Uncharacterized protein</fullName>
    </submittedName>
</protein>
<keyword evidence="5 20" id="KW-1133">Transmembrane helix</keyword>
<comment type="catalytic activity">
    <reaction evidence="16">
        <text>K(+)(in) = K(+)(out)</text>
        <dbReference type="Rhea" id="RHEA:29463"/>
        <dbReference type="ChEBI" id="CHEBI:29103"/>
    </reaction>
</comment>
<feature type="transmembrane region" description="Helical" evidence="20">
    <location>
        <begin position="211"/>
        <end position="228"/>
    </location>
</feature>
<keyword evidence="3 20" id="KW-0812">Transmembrane</keyword>
<dbReference type="Pfam" id="PF02932">
    <property type="entry name" value="Neur_chan_memb"/>
    <property type="match status" value="1"/>
</dbReference>
<dbReference type="EMBL" id="JAACNH010000007">
    <property type="protein sequence ID" value="KAG8437647.1"/>
    <property type="molecule type" value="Genomic_DNA"/>
</dbReference>
<feature type="domain" description="Neurotransmitter-gated ion-channel transmembrane" evidence="22">
    <location>
        <begin position="186"/>
        <end position="394"/>
    </location>
</feature>
<evidence type="ECO:0000256" key="7">
    <source>
        <dbReference type="ARBA" id="ARBA00023065"/>
    </source>
</evidence>
<dbReference type="Gene3D" id="2.70.170.10">
    <property type="entry name" value="Neurotransmitter-gated ion-channel ligand-binding domain"/>
    <property type="match status" value="1"/>
</dbReference>
<dbReference type="OrthoDB" id="6097796at2759"/>
<dbReference type="SUPFAM" id="SSF63712">
    <property type="entry name" value="Nicotinic receptor ligand binding domain-like"/>
    <property type="match status" value="1"/>
</dbReference>
<keyword evidence="7 20" id="KW-0406">Ion transport</keyword>
<comment type="catalytic activity">
    <reaction evidence="17">
        <text>Na(+)(in) = Na(+)(out)</text>
        <dbReference type="Rhea" id="RHEA:34963"/>
        <dbReference type="ChEBI" id="CHEBI:29101"/>
    </reaction>
</comment>
<dbReference type="InterPro" id="IPR036719">
    <property type="entry name" value="Neuro-gated_channel_TM_sf"/>
</dbReference>
<evidence type="ECO:0000256" key="15">
    <source>
        <dbReference type="ARBA" id="ARBA00034104"/>
    </source>
</evidence>
<reference evidence="23" key="1">
    <citation type="thesis" date="2020" institute="ProQuest LLC" country="789 East Eisenhower Parkway, Ann Arbor, MI, USA">
        <title>Comparative Genomics and Chromosome Evolution.</title>
        <authorList>
            <person name="Mudd A.B."/>
        </authorList>
    </citation>
    <scope>NUCLEOTIDE SEQUENCE</scope>
    <source>
        <strain evidence="23">Female2</strain>
        <tissue evidence="23">Blood</tissue>
    </source>
</reference>
<keyword evidence="12" id="KW-0628">Postsynaptic cell membrane</keyword>
<feature type="transmembrane region" description="Helical" evidence="20">
    <location>
        <begin position="180"/>
        <end position="199"/>
    </location>
</feature>
<dbReference type="InterPro" id="IPR049944">
    <property type="entry name" value="LGIC_TM_5-HT3"/>
</dbReference>
<keyword evidence="9" id="KW-1015">Disulfide bond</keyword>
<dbReference type="PRINTS" id="PR00252">
    <property type="entry name" value="NRIONCHANNEL"/>
</dbReference>
<keyword evidence="24" id="KW-1185">Reference proteome</keyword>
<dbReference type="CDD" id="cd19063">
    <property type="entry name" value="LGIC_TM_5-HT3"/>
    <property type="match status" value="1"/>
</dbReference>
<dbReference type="SUPFAM" id="SSF90112">
    <property type="entry name" value="Neurotransmitter-gated ion-channel transmembrane pore"/>
    <property type="match status" value="1"/>
</dbReference>
<evidence type="ECO:0000256" key="8">
    <source>
        <dbReference type="ARBA" id="ARBA00023136"/>
    </source>
</evidence>
<feature type="domain" description="Neurotransmitter-gated ion-channel ligand-binding" evidence="21">
    <location>
        <begin position="1"/>
        <end position="178"/>
    </location>
</feature>
<name>A0A8T2J1Q5_9PIPI</name>
<evidence type="ECO:0000256" key="12">
    <source>
        <dbReference type="ARBA" id="ARBA00023257"/>
    </source>
</evidence>
<evidence type="ECO:0000256" key="9">
    <source>
        <dbReference type="ARBA" id="ARBA00023157"/>
    </source>
</evidence>
<feature type="transmembrane region" description="Helical" evidence="20">
    <location>
        <begin position="367"/>
        <end position="398"/>
    </location>
</feature>
<evidence type="ECO:0000256" key="4">
    <source>
        <dbReference type="ARBA" id="ARBA00022729"/>
    </source>
</evidence>
<evidence type="ECO:0000256" key="13">
    <source>
        <dbReference type="ARBA" id="ARBA00023286"/>
    </source>
</evidence>
<evidence type="ECO:0000256" key="19">
    <source>
        <dbReference type="ARBA" id="ARBA00037540"/>
    </source>
</evidence>
<evidence type="ECO:0000256" key="11">
    <source>
        <dbReference type="ARBA" id="ARBA00023180"/>
    </source>
</evidence>
<keyword evidence="11" id="KW-0325">Glycoprotein</keyword>
<dbReference type="GO" id="GO:0004888">
    <property type="term" value="F:transmembrane signaling receptor activity"/>
    <property type="evidence" value="ECO:0007669"/>
    <property type="project" value="InterPro"/>
</dbReference>
<evidence type="ECO:0000256" key="10">
    <source>
        <dbReference type="ARBA" id="ARBA00023170"/>
    </source>
</evidence>
<dbReference type="InterPro" id="IPR018000">
    <property type="entry name" value="Neurotransmitter_ion_chnl_CS"/>
</dbReference>
<comment type="subcellular location">
    <subcellularLocation>
        <location evidence="15">Postsynaptic cell membrane</location>
        <topology evidence="15">Multi-pass membrane protein</topology>
    </subcellularLocation>
</comment>
<evidence type="ECO:0000313" key="23">
    <source>
        <dbReference type="EMBL" id="KAG8437647.1"/>
    </source>
</evidence>
<keyword evidence="6" id="KW-0770">Synapse</keyword>
<keyword evidence="8 20" id="KW-0472">Membrane</keyword>
<comment type="caution">
    <text evidence="23">The sequence shown here is derived from an EMBL/GenBank/DDBJ whole genome shotgun (WGS) entry which is preliminary data.</text>
</comment>
<keyword evidence="4" id="KW-0732">Signal</keyword>
<dbReference type="PANTHER" id="PTHR18945">
    <property type="entry name" value="NEUROTRANSMITTER GATED ION CHANNEL"/>
    <property type="match status" value="1"/>
</dbReference>
<evidence type="ECO:0000256" key="6">
    <source>
        <dbReference type="ARBA" id="ARBA00023018"/>
    </source>
</evidence>
<keyword evidence="2" id="KW-1003">Cell membrane</keyword>
<gene>
    <name evidence="23" type="ORF">GDO86_008385</name>
</gene>
<evidence type="ECO:0000256" key="14">
    <source>
        <dbReference type="ARBA" id="ARBA00023303"/>
    </source>
</evidence>